<evidence type="ECO:0000256" key="6">
    <source>
        <dbReference type="ARBA" id="ARBA00022888"/>
    </source>
</evidence>
<organism evidence="13 14">
    <name type="scientific">Sulfobacillus acidophilus (strain ATCC 700253 / DSM 10332 / NAL)</name>
    <dbReference type="NCBI Taxonomy" id="679936"/>
    <lineage>
        <taxon>Bacteria</taxon>
        <taxon>Bacillati</taxon>
        <taxon>Bacillota</taxon>
        <taxon>Clostridia</taxon>
        <taxon>Eubacteriales</taxon>
        <taxon>Clostridiales Family XVII. Incertae Sedis</taxon>
        <taxon>Sulfobacillus</taxon>
    </lineage>
</organism>
<dbReference type="CDD" id="cd01991">
    <property type="entry name" value="Asn_synthase_B_C"/>
    <property type="match status" value="1"/>
</dbReference>
<accession>G8TZP3</accession>
<dbReference type="Proteomes" id="UP000005439">
    <property type="component" value="Chromosome"/>
</dbReference>
<evidence type="ECO:0000256" key="10">
    <source>
        <dbReference type="PIRSR" id="PIRSR001589-2"/>
    </source>
</evidence>
<dbReference type="PIRSF" id="PIRSF001589">
    <property type="entry name" value="Asn_synthetase_glu-h"/>
    <property type="match status" value="1"/>
</dbReference>
<dbReference type="PATRIC" id="fig|679936.5.peg.3006"/>
<comment type="similarity">
    <text evidence="2">Belongs to the asparagine synthetase family.</text>
</comment>
<reference evidence="13 14" key="2">
    <citation type="journal article" date="2012" name="Stand. Genomic Sci.">
        <title>Complete genome sequence of the moderately thermophilic mineral-sulfide-oxidizing firmicute Sulfobacillus acidophilus type strain (NAL(T)).</title>
        <authorList>
            <person name="Anderson I."/>
            <person name="Chertkov O."/>
            <person name="Chen A."/>
            <person name="Saunders E."/>
            <person name="Lapidus A."/>
            <person name="Nolan M."/>
            <person name="Lucas S."/>
            <person name="Hammon N."/>
            <person name="Deshpande S."/>
            <person name="Cheng J.F."/>
            <person name="Han C."/>
            <person name="Tapia R."/>
            <person name="Goodwin L.A."/>
            <person name="Pitluck S."/>
            <person name="Liolios K."/>
            <person name="Pagani I."/>
            <person name="Ivanova N."/>
            <person name="Mikhailova N."/>
            <person name="Pati A."/>
            <person name="Palaniappan K."/>
            <person name="Land M."/>
            <person name="Pan C."/>
            <person name="Rohde M."/>
            <person name="Pukall R."/>
            <person name="Goker M."/>
            <person name="Detter J.C."/>
            <person name="Woyke T."/>
            <person name="Bristow J."/>
            <person name="Eisen J.A."/>
            <person name="Markowitz V."/>
            <person name="Hugenholtz P."/>
            <person name="Kyrpides N.C."/>
            <person name="Klenk H.P."/>
            <person name="Mavromatis K."/>
        </authorList>
    </citation>
    <scope>NUCLEOTIDE SEQUENCE [LARGE SCALE GENOMIC DNA]</scope>
    <source>
        <strain evidence="14">ATCC 700253 / DSM 10332 / NAL</strain>
    </source>
</reference>
<dbReference type="SUPFAM" id="SSF52402">
    <property type="entry name" value="Adenine nucleotide alpha hydrolases-like"/>
    <property type="match status" value="1"/>
</dbReference>
<dbReference type="Pfam" id="PF13537">
    <property type="entry name" value="GATase_7"/>
    <property type="match status" value="1"/>
</dbReference>
<dbReference type="MEROPS" id="C44.001"/>
<name>G8TZP3_SULAD</name>
<keyword evidence="7 9" id="KW-0315">Glutamine amidotransferase</keyword>
<dbReference type="AlphaFoldDB" id="G8TZP3"/>
<dbReference type="SUPFAM" id="SSF56235">
    <property type="entry name" value="N-terminal nucleophile aminohydrolases (Ntn hydrolases)"/>
    <property type="match status" value="1"/>
</dbReference>
<dbReference type="EMBL" id="CP003179">
    <property type="protein sequence ID" value="AEW06373.1"/>
    <property type="molecule type" value="Genomic_DNA"/>
</dbReference>
<keyword evidence="4 10" id="KW-0547">Nucleotide-binding</keyword>
<feature type="site" description="Important for beta-aspartyl-AMP intermediate formation" evidence="11">
    <location>
        <position position="367"/>
    </location>
</feature>
<evidence type="ECO:0000313" key="14">
    <source>
        <dbReference type="Proteomes" id="UP000005439"/>
    </source>
</evidence>
<evidence type="ECO:0000313" key="13">
    <source>
        <dbReference type="EMBL" id="AEW06373.1"/>
    </source>
</evidence>
<dbReference type="GO" id="GO:0005829">
    <property type="term" value="C:cytosol"/>
    <property type="evidence" value="ECO:0007669"/>
    <property type="project" value="TreeGrafter"/>
</dbReference>
<reference evidence="14" key="1">
    <citation type="submission" date="2011-12" db="EMBL/GenBank/DDBJ databases">
        <title>The complete genome of chromosome of Sulfobacillus acidophilus DSM 10332.</title>
        <authorList>
            <person name="Lucas S."/>
            <person name="Han J."/>
            <person name="Lapidus A."/>
            <person name="Bruce D."/>
            <person name="Goodwin L."/>
            <person name="Pitluck S."/>
            <person name="Peters L."/>
            <person name="Kyrpides N."/>
            <person name="Mavromatis K."/>
            <person name="Ivanova N."/>
            <person name="Mikhailova N."/>
            <person name="Chertkov O."/>
            <person name="Saunders E."/>
            <person name="Detter J.C."/>
            <person name="Tapia R."/>
            <person name="Han C."/>
            <person name="Land M."/>
            <person name="Hauser L."/>
            <person name="Markowitz V."/>
            <person name="Cheng J.-F."/>
            <person name="Hugenholtz P."/>
            <person name="Woyke T."/>
            <person name="Wu D."/>
            <person name="Pukall R."/>
            <person name="Gehrich-Schroeter G."/>
            <person name="Schneider S."/>
            <person name="Klenk H.-P."/>
            <person name="Eisen J.A."/>
        </authorList>
    </citation>
    <scope>NUCLEOTIDE SEQUENCE [LARGE SCALE GENOMIC DNA]</scope>
    <source>
        <strain evidence="14">ATCC 700253 / DSM 10332 / NAL</strain>
    </source>
</reference>
<dbReference type="STRING" id="679936.Sulac_2912"/>
<keyword evidence="14" id="KW-1185">Reference proteome</keyword>
<dbReference type="InterPro" id="IPR001962">
    <property type="entry name" value="Asn_synthase"/>
</dbReference>
<keyword evidence="6 9" id="KW-0061">Asparagine biosynthesis</keyword>
<feature type="binding site" evidence="10">
    <location>
        <begin position="365"/>
        <end position="366"/>
    </location>
    <ligand>
        <name>ATP</name>
        <dbReference type="ChEBI" id="CHEBI:30616"/>
    </ligand>
</feature>
<dbReference type="GO" id="GO:0004066">
    <property type="term" value="F:asparagine synthase (glutamine-hydrolyzing) activity"/>
    <property type="evidence" value="ECO:0007669"/>
    <property type="project" value="UniProtKB-EC"/>
</dbReference>
<evidence type="ECO:0000256" key="8">
    <source>
        <dbReference type="ARBA" id="ARBA00048741"/>
    </source>
</evidence>
<evidence type="ECO:0000256" key="3">
    <source>
        <dbReference type="ARBA" id="ARBA00012737"/>
    </source>
</evidence>
<feature type="domain" description="Glutamine amidotransferase type-2" evidence="12">
    <location>
        <begin position="4"/>
        <end position="213"/>
    </location>
</feature>
<dbReference type="Gene3D" id="3.40.50.620">
    <property type="entry name" value="HUPs"/>
    <property type="match status" value="1"/>
</dbReference>
<dbReference type="InterPro" id="IPR017932">
    <property type="entry name" value="GATase_2_dom"/>
</dbReference>
<dbReference type="HOGENOM" id="CLU_014658_3_1_9"/>
<keyword evidence="13" id="KW-0436">Ligase</keyword>
<gene>
    <name evidence="13" type="ordered locus">Sulac_2912</name>
</gene>
<dbReference type="KEGG" id="sap:Sulac_2912"/>
<feature type="active site" description="For GATase activity" evidence="9">
    <location>
        <position position="4"/>
    </location>
</feature>
<dbReference type="PROSITE" id="PS51278">
    <property type="entry name" value="GATASE_TYPE_2"/>
    <property type="match status" value="1"/>
</dbReference>
<evidence type="ECO:0000259" key="12">
    <source>
        <dbReference type="PROSITE" id="PS51278"/>
    </source>
</evidence>
<dbReference type="GO" id="GO:0006529">
    <property type="term" value="P:asparagine biosynthetic process"/>
    <property type="evidence" value="ECO:0007669"/>
    <property type="project" value="UniProtKB-KW"/>
</dbReference>
<dbReference type="PANTHER" id="PTHR43284">
    <property type="entry name" value="ASPARAGINE SYNTHETASE (GLUTAMINE-HYDROLYZING)"/>
    <property type="match status" value="1"/>
</dbReference>
<evidence type="ECO:0000256" key="7">
    <source>
        <dbReference type="ARBA" id="ARBA00022962"/>
    </source>
</evidence>
<evidence type="ECO:0000256" key="9">
    <source>
        <dbReference type="PIRSR" id="PIRSR001589-1"/>
    </source>
</evidence>
<comment type="catalytic activity">
    <reaction evidence="8">
        <text>L-aspartate + L-glutamine + ATP + H2O = L-asparagine + L-glutamate + AMP + diphosphate + H(+)</text>
        <dbReference type="Rhea" id="RHEA:12228"/>
        <dbReference type="ChEBI" id="CHEBI:15377"/>
        <dbReference type="ChEBI" id="CHEBI:15378"/>
        <dbReference type="ChEBI" id="CHEBI:29985"/>
        <dbReference type="ChEBI" id="CHEBI:29991"/>
        <dbReference type="ChEBI" id="CHEBI:30616"/>
        <dbReference type="ChEBI" id="CHEBI:33019"/>
        <dbReference type="ChEBI" id="CHEBI:58048"/>
        <dbReference type="ChEBI" id="CHEBI:58359"/>
        <dbReference type="ChEBI" id="CHEBI:456215"/>
        <dbReference type="EC" id="6.3.5.4"/>
    </reaction>
</comment>
<evidence type="ECO:0000256" key="1">
    <source>
        <dbReference type="ARBA" id="ARBA00005187"/>
    </source>
</evidence>
<dbReference type="InterPro" id="IPR051786">
    <property type="entry name" value="ASN_synthetase/amidase"/>
</dbReference>
<protein>
    <recommendedName>
        <fullName evidence="3">asparagine synthase (glutamine-hydrolyzing)</fullName>
        <ecNumber evidence="3">6.3.5.4</ecNumber>
    </recommendedName>
</protein>
<evidence type="ECO:0000256" key="4">
    <source>
        <dbReference type="ARBA" id="ARBA00022741"/>
    </source>
</evidence>
<sequence>MAICGIVGLWHRDKRGLTQELDGMLDMLRHRGPDGEGRFAEQHISLGMRRLAIRDVLHGNQPYRSEDGMIVAVFNGEIYNYPQLKRDLLALGHQLNSDADGEVLVHLYEEYGVDFLERISGMFAIALWDQQTRELILARDRVGQKPLYVWDNDKTLGFSSELKAFLALDDFHPEVDPRIIPAYLAYRFVPSPMTLFRQVTKLRPGEVMRIRPDGRRERWRYWQPAIDLPDTDGSLDLWADRLEALLTDVVGSHLASDVPLGIFLSGGLDSSVLAALTAIQHTGPVEAFSAVFPPSYPGYDEYGFAEKVAQKLGWTIHRVEVASEITPDRIRELAFILDEPMADPTVLPLDGLARAAAERETVMISGEGADEIFGGYAGYGEVAALARLRKIPPALRQWWISHGWRGTGALNRAGQSVAERYRGVGFTFSPAERLTLGVPEAWGTELTAPIREYWAQARDLPELQAMQGFDVQWFLPDDVLVKADRIGMHHNLEIRVPYCDHDVVNLALKIPLALRRQGREDKRVLRRVAERHLPADIVYRPKRGFPTPLTRLLTEQPLYDFTWQVLTDPAATRRGWFNPDAVTGLLQRLGSQPTSTVARQVYALLMLELWINRMVDGRRQRMWEKIPHSAR</sequence>
<dbReference type="GO" id="GO:0005524">
    <property type="term" value="F:ATP binding"/>
    <property type="evidence" value="ECO:0007669"/>
    <property type="project" value="UniProtKB-KW"/>
</dbReference>
<dbReference type="CDD" id="cd00712">
    <property type="entry name" value="AsnB"/>
    <property type="match status" value="1"/>
</dbReference>
<dbReference type="InterPro" id="IPR033738">
    <property type="entry name" value="AsnB_N"/>
</dbReference>
<evidence type="ECO:0000256" key="5">
    <source>
        <dbReference type="ARBA" id="ARBA00022840"/>
    </source>
</evidence>
<evidence type="ECO:0000256" key="11">
    <source>
        <dbReference type="PIRSR" id="PIRSR001589-3"/>
    </source>
</evidence>
<dbReference type="InterPro" id="IPR029055">
    <property type="entry name" value="Ntn_hydrolases_N"/>
</dbReference>
<comment type="pathway">
    <text evidence="1">Amino-acid biosynthesis; L-asparagine biosynthesis; L-asparagine from L-aspartate (L-Gln route): step 1/1.</text>
</comment>
<proteinExistence type="inferred from homology"/>
<feature type="binding site" evidence="10">
    <location>
        <position position="100"/>
    </location>
    <ligand>
        <name>L-glutamine</name>
        <dbReference type="ChEBI" id="CHEBI:58359"/>
    </ligand>
</feature>
<dbReference type="Gene3D" id="3.60.20.10">
    <property type="entry name" value="Glutamine Phosphoribosylpyrophosphate, subunit 1, domain 1"/>
    <property type="match status" value="1"/>
</dbReference>
<keyword evidence="5 10" id="KW-0067">ATP-binding</keyword>
<dbReference type="EC" id="6.3.5.4" evidence="3"/>
<dbReference type="NCBIfam" id="TIGR01536">
    <property type="entry name" value="asn_synth_AEB"/>
    <property type="match status" value="1"/>
</dbReference>
<dbReference type="PANTHER" id="PTHR43284:SF1">
    <property type="entry name" value="ASPARAGINE SYNTHETASE"/>
    <property type="match status" value="1"/>
</dbReference>
<evidence type="ECO:0000256" key="2">
    <source>
        <dbReference type="ARBA" id="ARBA00005752"/>
    </source>
</evidence>
<keyword evidence="9" id="KW-0028">Amino-acid biosynthesis</keyword>
<dbReference type="InterPro" id="IPR014729">
    <property type="entry name" value="Rossmann-like_a/b/a_fold"/>
</dbReference>
<dbReference type="Pfam" id="PF00733">
    <property type="entry name" value="Asn_synthase"/>
    <property type="match status" value="1"/>
</dbReference>
<dbReference type="InterPro" id="IPR006426">
    <property type="entry name" value="Asn_synth_AEB"/>
</dbReference>